<comment type="cofactor">
    <cofactor evidence="1">
        <name>Mn(2+)</name>
        <dbReference type="ChEBI" id="CHEBI:29035"/>
    </cofactor>
</comment>
<sequence length="278" mass="30980">MTQGSRIIRKLRFSRRYLNSSGSSSSILRCSRAPVFARSHNSGTISTSSPKGTCSNFSDAFSEENKDRLVRQLGRMRIPKSLVARCSEEAAVFVPFCLVNSIPSLLFTLRSSQLNSHRGEVSFPGGKRDPEDNSMVDTAVREMEEELGLERSRVQVWAQMPAFPDRVGKTAVTPVIGFLGEIDLNSLKLNPEEVESVFTLSLAHLCSPQNHGYTKFTSQAVYPLFLNGPHKIWGLTAIVLEQVLLITVPESFQKQFFRPVNKTLYTASMKESGKKESD</sequence>
<keyword evidence="9" id="KW-1185">Reference proteome</keyword>
<keyword evidence="5" id="KW-0460">Magnesium</keyword>
<accession>A0A2B4RDC5</accession>
<dbReference type="PANTHER" id="PTHR12992">
    <property type="entry name" value="NUDIX HYDROLASE"/>
    <property type="match status" value="1"/>
</dbReference>
<name>A0A2B4RDC5_STYPI</name>
<comment type="cofactor">
    <cofactor evidence="2">
        <name>Mg(2+)</name>
        <dbReference type="ChEBI" id="CHEBI:18420"/>
    </cofactor>
</comment>
<dbReference type="PROSITE" id="PS51462">
    <property type="entry name" value="NUDIX"/>
    <property type="match status" value="1"/>
</dbReference>
<evidence type="ECO:0000256" key="2">
    <source>
        <dbReference type="ARBA" id="ARBA00001946"/>
    </source>
</evidence>
<evidence type="ECO:0000256" key="5">
    <source>
        <dbReference type="ARBA" id="ARBA00022842"/>
    </source>
</evidence>
<dbReference type="InterPro" id="IPR000086">
    <property type="entry name" value="NUDIX_hydrolase_dom"/>
</dbReference>
<dbReference type="InterPro" id="IPR045121">
    <property type="entry name" value="CoAse"/>
</dbReference>
<dbReference type="OrthoDB" id="10262892at2759"/>
<keyword evidence="6" id="KW-0464">Manganese</keyword>
<dbReference type="STRING" id="50429.A0A2B4RDC5"/>
<protein>
    <submittedName>
        <fullName evidence="8">Nucleoside diphosphate-linked moiety X motif 8, mitochondrial</fullName>
    </submittedName>
</protein>
<dbReference type="PANTHER" id="PTHR12992:SF11">
    <property type="entry name" value="MITOCHONDRIAL COENZYME A DIPHOSPHATASE NUDT8"/>
    <property type="match status" value="1"/>
</dbReference>
<dbReference type="CDD" id="cd03426">
    <property type="entry name" value="NUDIX_CoAse_Nudt7"/>
    <property type="match status" value="1"/>
</dbReference>
<evidence type="ECO:0000256" key="6">
    <source>
        <dbReference type="ARBA" id="ARBA00023211"/>
    </source>
</evidence>
<dbReference type="Pfam" id="PF00293">
    <property type="entry name" value="NUDIX"/>
    <property type="match status" value="1"/>
</dbReference>
<keyword evidence="3" id="KW-0479">Metal-binding</keyword>
<dbReference type="AlphaFoldDB" id="A0A2B4RDC5"/>
<evidence type="ECO:0000256" key="1">
    <source>
        <dbReference type="ARBA" id="ARBA00001936"/>
    </source>
</evidence>
<dbReference type="EMBL" id="LSMT01000788">
    <property type="protein sequence ID" value="PFX14378.1"/>
    <property type="molecule type" value="Genomic_DNA"/>
</dbReference>
<feature type="domain" description="Nudix hydrolase" evidence="7">
    <location>
        <begin position="83"/>
        <end position="227"/>
    </location>
</feature>
<gene>
    <name evidence="8" type="primary">Nudt8</name>
    <name evidence="8" type="ORF">AWC38_SpisGene21464</name>
</gene>
<dbReference type="SUPFAM" id="SSF55811">
    <property type="entry name" value="Nudix"/>
    <property type="match status" value="1"/>
</dbReference>
<dbReference type="GO" id="GO:0046872">
    <property type="term" value="F:metal ion binding"/>
    <property type="evidence" value="ECO:0007669"/>
    <property type="project" value="UniProtKB-KW"/>
</dbReference>
<evidence type="ECO:0000256" key="4">
    <source>
        <dbReference type="ARBA" id="ARBA00022801"/>
    </source>
</evidence>
<evidence type="ECO:0000313" key="9">
    <source>
        <dbReference type="Proteomes" id="UP000225706"/>
    </source>
</evidence>
<dbReference type="Proteomes" id="UP000225706">
    <property type="component" value="Unassembled WGS sequence"/>
</dbReference>
<keyword evidence="4" id="KW-0378">Hydrolase</keyword>
<dbReference type="Gene3D" id="3.90.79.10">
    <property type="entry name" value="Nucleoside Triphosphate Pyrophosphohydrolase"/>
    <property type="match status" value="1"/>
</dbReference>
<dbReference type="GO" id="GO:0010945">
    <property type="term" value="F:coenzyme A diphosphatase activity"/>
    <property type="evidence" value="ECO:0007669"/>
    <property type="project" value="InterPro"/>
</dbReference>
<comment type="caution">
    <text evidence="8">The sequence shown here is derived from an EMBL/GenBank/DDBJ whole genome shotgun (WGS) entry which is preliminary data.</text>
</comment>
<organism evidence="8 9">
    <name type="scientific">Stylophora pistillata</name>
    <name type="common">Smooth cauliflower coral</name>
    <dbReference type="NCBI Taxonomy" id="50429"/>
    <lineage>
        <taxon>Eukaryota</taxon>
        <taxon>Metazoa</taxon>
        <taxon>Cnidaria</taxon>
        <taxon>Anthozoa</taxon>
        <taxon>Hexacorallia</taxon>
        <taxon>Scleractinia</taxon>
        <taxon>Astrocoeniina</taxon>
        <taxon>Pocilloporidae</taxon>
        <taxon>Stylophora</taxon>
    </lineage>
</organism>
<evidence type="ECO:0000256" key="3">
    <source>
        <dbReference type="ARBA" id="ARBA00022723"/>
    </source>
</evidence>
<evidence type="ECO:0000313" key="8">
    <source>
        <dbReference type="EMBL" id="PFX14378.1"/>
    </source>
</evidence>
<reference evidence="9" key="1">
    <citation type="journal article" date="2017" name="bioRxiv">
        <title>Comparative analysis of the genomes of Stylophora pistillata and Acropora digitifera provides evidence for extensive differences between species of corals.</title>
        <authorList>
            <person name="Voolstra C.R."/>
            <person name="Li Y."/>
            <person name="Liew Y.J."/>
            <person name="Baumgarten S."/>
            <person name="Zoccola D."/>
            <person name="Flot J.-F."/>
            <person name="Tambutte S."/>
            <person name="Allemand D."/>
            <person name="Aranda M."/>
        </authorList>
    </citation>
    <scope>NUCLEOTIDE SEQUENCE [LARGE SCALE GENOMIC DNA]</scope>
</reference>
<evidence type="ECO:0000259" key="7">
    <source>
        <dbReference type="PROSITE" id="PS51462"/>
    </source>
</evidence>
<proteinExistence type="predicted"/>
<dbReference type="InterPro" id="IPR015797">
    <property type="entry name" value="NUDIX_hydrolase-like_dom_sf"/>
</dbReference>